<dbReference type="Pfam" id="PF13649">
    <property type="entry name" value="Methyltransf_25"/>
    <property type="match status" value="1"/>
</dbReference>
<feature type="domain" description="Methyltransferase" evidence="6">
    <location>
        <begin position="57"/>
        <end position="149"/>
    </location>
</feature>
<comment type="caution">
    <text evidence="7">The sequence shown here is derived from an EMBL/GenBank/DDBJ whole genome shotgun (WGS) entry which is preliminary data.</text>
</comment>
<dbReference type="InterPro" id="IPR029063">
    <property type="entry name" value="SAM-dependent_MTases_sf"/>
</dbReference>
<keyword evidence="3" id="KW-0808">Transferase</keyword>
<evidence type="ECO:0000256" key="1">
    <source>
        <dbReference type="ARBA" id="ARBA00008361"/>
    </source>
</evidence>
<comment type="similarity">
    <text evidence="1">Belongs to the methyltransferase superfamily.</text>
</comment>
<proteinExistence type="inferred from homology"/>
<evidence type="ECO:0000256" key="4">
    <source>
        <dbReference type="ARBA" id="ARBA00023268"/>
    </source>
</evidence>
<keyword evidence="8" id="KW-1185">Reference proteome</keyword>
<evidence type="ECO:0000256" key="2">
    <source>
        <dbReference type="ARBA" id="ARBA00022603"/>
    </source>
</evidence>
<keyword evidence="2" id="KW-0489">Methyltransferase</keyword>
<evidence type="ECO:0000259" key="6">
    <source>
        <dbReference type="Pfam" id="PF13649"/>
    </source>
</evidence>
<evidence type="ECO:0000313" key="7">
    <source>
        <dbReference type="EMBL" id="KAK9868119.1"/>
    </source>
</evidence>
<reference evidence="7 8" key="1">
    <citation type="journal article" date="2024" name="Nat. Commun.">
        <title>Phylogenomics reveals the evolutionary origins of lichenization in chlorophyte algae.</title>
        <authorList>
            <person name="Puginier C."/>
            <person name="Libourel C."/>
            <person name="Otte J."/>
            <person name="Skaloud P."/>
            <person name="Haon M."/>
            <person name="Grisel S."/>
            <person name="Petersen M."/>
            <person name="Berrin J.G."/>
            <person name="Delaux P.M."/>
            <person name="Dal Grande F."/>
            <person name="Keller J."/>
        </authorList>
    </citation>
    <scope>NUCLEOTIDE SEQUENCE [LARGE SCALE GENOMIC DNA]</scope>
    <source>
        <strain evidence="7 8">SAG 2523</strain>
    </source>
</reference>
<dbReference type="Gene3D" id="3.40.50.150">
    <property type="entry name" value="Vaccinia Virus protein VP39"/>
    <property type="match status" value="2"/>
</dbReference>
<dbReference type="EMBL" id="JALJOV010000044">
    <property type="protein sequence ID" value="KAK9868119.1"/>
    <property type="molecule type" value="Genomic_DNA"/>
</dbReference>
<dbReference type="GO" id="GO:0032259">
    <property type="term" value="P:methylation"/>
    <property type="evidence" value="ECO:0007669"/>
    <property type="project" value="UniProtKB-KW"/>
</dbReference>
<accession>A0AAW1TGM5</accession>
<dbReference type="InterPro" id="IPR041698">
    <property type="entry name" value="Methyltransf_25"/>
</dbReference>
<dbReference type="AlphaFoldDB" id="A0AAW1TGM5"/>
<evidence type="ECO:0000313" key="8">
    <source>
        <dbReference type="Proteomes" id="UP001485043"/>
    </source>
</evidence>
<feature type="region of interest" description="Disordered" evidence="5">
    <location>
        <begin position="255"/>
        <end position="279"/>
    </location>
</feature>
<dbReference type="PANTHER" id="PTHR12176">
    <property type="entry name" value="SAM-DEPENDENT METHYLTRANSFERASE SUPERFAMILY PROTEIN"/>
    <property type="match status" value="1"/>
</dbReference>
<dbReference type="PANTHER" id="PTHR12176:SF78">
    <property type="entry name" value="EEF1A LYSINE AND N-TERMINAL METHYLTRANSFERASE"/>
    <property type="match status" value="1"/>
</dbReference>
<feature type="compositionally biased region" description="Low complexity" evidence="5">
    <location>
        <begin position="264"/>
        <end position="273"/>
    </location>
</feature>
<evidence type="ECO:0000256" key="3">
    <source>
        <dbReference type="ARBA" id="ARBA00022679"/>
    </source>
</evidence>
<keyword evidence="4" id="KW-0511">Multifunctional enzyme</keyword>
<name>A0AAW1TGM5_9CHLO</name>
<gene>
    <name evidence="7" type="ORF">WJX84_006206</name>
</gene>
<dbReference type="SUPFAM" id="SSF53335">
    <property type="entry name" value="S-adenosyl-L-methionine-dependent methyltransferases"/>
    <property type="match status" value="2"/>
</dbReference>
<feature type="region of interest" description="Disordered" evidence="5">
    <location>
        <begin position="524"/>
        <end position="553"/>
    </location>
</feature>
<evidence type="ECO:0000256" key="5">
    <source>
        <dbReference type="SAM" id="MobiDB-lite"/>
    </source>
</evidence>
<dbReference type="CDD" id="cd02440">
    <property type="entry name" value="AdoMet_MTases"/>
    <property type="match status" value="2"/>
</dbReference>
<dbReference type="Proteomes" id="UP001485043">
    <property type="component" value="Unassembled WGS sequence"/>
</dbReference>
<sequence>MAGSFGSLLPDDFEQFREVSYWDGFFKKRKQKAFEWYGEFQQLRPRLLPLVGAGKSILMAGCGNSELSADLYDAGCQDITNIDFSKICIREMMMKNLRPRPHMKWLVMDMTSTKFEAGSFDVVLDKGGLDALMGEDTEGASATGSRFLAEVGRLVSHRGGLYVCVSLAQPHVLRKLLTTFGPGWRVEVFEECPTSVNAEQLADIIQIIREEDAARSLGLRSGPAEVAAAKADAPQDRFQELCPGQRVTVELPLHEIDAPGSGGQSRPSSGLSQAKNKGRETGRFSATVLDVEGPLAKSAAQECAVFLVPQGREHEWLFLQPEGQAEVAASCQARRLIIVSCKRGQTYGTTLEVQQELSPMVLELAPASCRGVERSIPIMTTDDGVGSRTIVAEVTSELSGMIQVEDVTLKAQEGELVVDSSRLACAYHHQILAGLPLIGNSICGRDSHSKPRALVIGVGGGSLPLFLARHLGFRVDAVELDPVVLDLAQQHFAFANGTGVQGLVADGLNVVKCKAHAVKNATSSDSQQQLAPSAADIDSAKPSTSPTADHGAEAISGPCGDGELLHLIVVDASSGDAALAMTCPPVAFVEREFLRDAAACLRPYGLLAVNFVSRSHSALEAAYHSLQEFFPMVYTVRAEDDVNFVMLATQAAQSKQRASQAQHAKFLQSLSRQWTAIVAGVHRSELHDGACAPIHEGTVTDIHDAIGRMVSTFVL</sequence>
<dbReference type="InterPro" id="IPR051419">
    <property type="entry name" value="Lys/N-term_MeTrsfase_sf"/>
</dbReference>
<organism evidence="7 8">
    <name type="scientific">Apatococcus fuscideae</name>
    <dbReference type="NCBI Taxonomy" id="2026836"/>
    <lineage>
        <taxon>Eukaryota</taxon>
        <taxon>Viridiplantae</taxon>
        <taxon>Chlorophyta</taxon>
        <taxon>core chlorophytes</taxon>
        <taxon>Trebouxiophyceae</taxon>
        <taxon>Chlorellales</taxon>
        <taxon>Chlorellaceae</taxon>
        <taxon>Apatococcus</taxon>
    </lineage>
</organism>
<protein>
    <recommendedName>
        <fullName evidence="6">Methyltransferase domain-containing protein</fullName>
    </recommendedName>
</protein>
<dbReference type="GO" id="GO:0008168">
    <property type="term" value="F:methyltransferase activity"/>
    <property type="evidence" value="ECO:0007669"/>
    <property type="project" value="UniProtKB-KW"/>
</dbReference>